<dbReference type="Proteomes" id="UP001196413">
    <property type="component" value="Unassembled WGS sequence"/>
</dbReference>
<evidence type="ECO:0000313" key="3">
    <source>
        <dbReference type="Proteomes" id="UP001196413"/>
    </source>
</evidence>
<name>A0AAD5R3W6_PARTN</name>
<protein>
    <submittedName>
        <fullName evidence="2">Uncharacterized protein</fullName>
    </submittedName>
</protein>
<organism evidence="2 3">
    <name type="scientific">Parelaphostrongylus tenuis</name>
    <name type="common">Meningeal worm</name>
    <dbReference type="NCBI Taxonomy" id="148309"/>
    <lineage>
        <taxon>Eukaryota</taxon>
        <taxon>Metazoa</taxon>
        <taxon>Ecdysozoa</taxon>
        <taxon>Nematoda</taxon>
        <taxon>Chromadorea</taxon>
        <taxon>Rhabditida</taxon>
        <taxon>Rhabditina</taxon>
        <taxon>Rhabditomorpha</taxon>
        <taxon>Strongyloidea</taxon>
        <taxon>Metastrongylidae</taxon>
        <taxon>Parelaphostrongylus</taxon>
    </lineage>
</organism>
<sequence>MSRLSPYAIMVSLLTAISTVLGCGVMPAGQESTRTFNVTGFTLPLPMVYSSTGGIQYPGIAANKAGAMRFVKRLVRQTVFDVLKRQARNALLPDPVISAILGQLRTQINYKPLSCQLIITPEGMLMKQNKAYCIIVDNTVTGICTGVKRAAIGKMCMKTDMDVKITAVPGEHLTISGTLSTTNIIMSNWSKAIWENIVNRAIRMLASGPFGSHFFSATGTVSGN</sequence>
<feature type="signal peptide" evidence="1">
    <location>
        <begin position="1"/>
        <end position="22"/>
    </location>
</feature>
<dbReference type="PROSITE" id="PS51257">
    <property type="entry name" value="PROKAR_LIPOPROTEIN"/>
    <property type="match status" value="1"/>
</dbReference>
<gene>
    <name evidence="2" type="ORF">KIN20_030324</name>
</gene>
<keyword evidence="3" id="KW-1185">Reference proteome</keyword>
<dbReference type="AlphaFoldDB" id="A0AAD5R3W6"/>
<dbReference type="EMBL" id="JAHQIW010006368">
    <property type="protein sequence ID" value="KAJ1368957.1"/>
    <property type="molecule type" value="Genomic_DNA"/>
</dbReference>
<accession>A0AAD5R3W6</accession>
<reference evidence="2" key="1">
    <citation type="submission" date="2021-06" db="EMBL/GenBank/DDBJ databases">
        <title>Parelaphostrongylus tenuis whole genome reference sequence.</title>
        <authorList>
            <person name="Garwood T.J."/>
            <person name="Larsen P.A."/>
            <person name="Fountain-Jones N.M."/>
            <person name="Garbe J.R."/>
            <person name="Macchietto M.G."/>
            <person name="Kania S.A."/>
            <person name="Gerhold R.W."/>
            <person name="Richards J.E."/>
            <person name="Wolf T.M."/>
        </authorList>
    </citation>
    <scope>NUCLEOTIDE SEQUENCE</scope>
    <source>
        <strain evidence="2">MNPRO001-30</strain>
        <tissue evidence="2">Meninges</tissue>
    </source>
</reference>
<evidence type="ECO:0000256" key="1">
    <source>
        <dbReference type="SAM" id="SignalP"/>
    </source>
</evidence>
<comment type="caution">
    <text evidence="2">The sequence shown here is derived from an EMBL/GenBank/DDBJ whole genome shotgun (WGS) entry which is preliminary data.</text>
</comment>
<feature type="chain" id="PRO_5041982306" evidence="1">
    <location>
        <begin position="23"/>
        <end position="224"/>
    </location>
</feature>
<proteinExistence type="predicted"/>
<keyword evidence="1" id="KW-0732">Signal</keyword>
<evidence type="ECO:0000313" key="2">
    <source>
        <dbReference type="EMBL" id="KAJ1368957.1"/>
    </source>
</evidence>